<keyword evidence="2" id="KW-1133">Transmembrane helix</keyword>
<dbReference type="Gene3D" id="3.30.40.10">
    <property type="entry name" value="Zinc/RING finger domain, C3HC4 (zinc finger)"/>
    <property type="match status" value="1"/>
</dbReference>
<proteinExistence type="predicted"/>
<feature type="domain" description="RING-type" evidence="4">
    <location>
        <begin position="515"/>
        <end position="560"/>
    </location>
</feature>
<dbReference type="InterPro" id="IPR001841">
    <property type="entry name" value="Znf_RING"/>
</dbReference>
<evidence type="ECO:0000256" key="2">
    <source>
        <dbReference type="SAM" id="Phobius"/>
    </source>
</evidence>
<keyword evidence="2" id="KW-0812">Transmembrane</keyword>
<sequence>MFSKVFLVLFLSCTLAKLRILAPDSISNLNPFYALASYSNPNLLPIYGRFILIDIEPSCIVPKISELGPETIAVLYNAEKYECDFSTLGQIIERAGSFGSLILVNEGTILKSFYNLYTDQYLYIPHQSYKLNTPSLLVDENFGKVLKNHTNSQIWGTYVYDEIKRTNYPSIKYFMSSDFNIDKMFIEKLFDINNILSEIWMQELSFFFLSKFDINQDNCYTASDKTIYCTEATGHITGKIKILNTILILNAFNSLIYSGTNTFFRYLLDLYSKCSIDYSPFCHQNVLNSYELQANYTDNVLKHSYSIYEIINSISVNEVYIYSPDKLVELYLISSTLASWSNNCSSSCTYYNITDDKCQVGCNTSQCGYDNLACLENGKCYSFMIGDGICDDACPDDVDCQDKNERIMGRIFLMVLIPVLGFVIIILSVCLIVILCKRKRAYSPPQAPDVSSLEISEKPDADKFPANFEYEKVDIEINSIKKNTKKYTPVDLEPKPIIDFVTFSNTLAFTGEPICRLDNKYFIEGENVFIMQDGCKHIFHTKCYNKWISENKGSHKCPNCPV</sequence>
<accession>A0A1R2BM55</accession>
<feature type="transmembrane region" description="Helical" evidence="2">
    <location>
        <begin position="411"/>
        <end position="436"/>
    </location>
</feature>
<dbReference type="AlphaFoldDB" id="A0A1R2BM55"/>
<feature type="chain" id="PRO_5012141888" description="RING-type domain-containing protein" evidence="3">
    <location>
        <begin position="17"/>
        <end position="562"/>
    </location>
</feature>
<evidence type="ECO:0000313" key="6">
    <source>
        <dbReference type="Proteomes" id="UP000187209"/>
    </source>
</evidence>
<dbReference type="SUPFAM" id="SSF57850">
    <property type="entry name" value="RING/U-box"/>
    <property type="match status" value="1"/>
</dbReference>
<evidence type="ECO:0000259" key="4">
    <source>
        <dbReference type="PROSITE" id="PS50089"/>
    </source>
</evidence>
<evidence type="ECO:0000313" key="5">
    <source>
        <dbReference type="EMBL" id="OMJ77800.1"/>
    </source>
</evidence>
<keyword evidence="1" id="KW-0479">Metal-binding</keyword>
<dbReference type="PROSITE" id="PS50089">
    <property type="entry name" value="ZF_RING_2"/>
    <property type="match status" value="1"/>
</dbReference>
<keyword evidence="6" id="KW-1185">Reference proteome</keyword>
<dbReference type="EMBL" id="MPUH01000556">
    <property type="protein sequence ID" value="OMJ77800.1"/>
    <property type="molecule type" value="Genomic_DNA"/>
</dbReference>
<keyword evidence="1" id="KW-0862">Zinc</keyword>
<dbReference type="GO" id="GO:0008270">
    <property type="term" value="F:zinc ion binding"/>
    <property type="evidence" value="ECO:0007669"/>
    <property type="project" value="UniProtKB-KW"/>
</dbReference>
<organism evidence="5 6">
    <name type="scientific">Stentor coeruleus</name>
    <dbReference type="NCBI Taxonomy" id="5963"/>
    <lineage>
        <taxon>Eukaryota</taxon>
        <taxon>Sar</taxon>
        <taxon>Alveolata</taxon>
        <taxon>Ciliophora</taxon>
        <taxon>Postciliodesmatophora</taxon>
        <taxon>Heterotrichea</taxon>
        <taxon>Heterotrichida</taxon>
        <taxon>Stentoridae</taxon>
        <taxon>Stentor</taxon>
    </lineage>
</organism>
<evidence type="ECO:0000256" key="1">
    <source>
        <dbReference type="PROSITE-ProRule" id="PRU00175"/>
    </source>
</evidence>
<keyword evidence="2" id="KW-0472">Membrane</keyword>
<dbReference type="Proteomes" id="UP000187209">
    <property type="component" value="Unassembled WGS sequence"/>
</dbReference>
<dbReference type="InterPro" id="IPR013083">
    <property type="entry name" value="Znf_RING/FYVE/PHD"/>
</dbReference>
<keyword evidence="1" id="KW-0863">Zinc-finger</keyword>
<name>A0A1R2BM55_9CILI</name>
<dbReference type="Pfam" id="PF13639">
    <property type="entry name" value="zf-RING_2"/>
    <property type="match status" value="1"/>
</dbReference>
<gene>
    <name evidence="5" type="ORF">SteCoe_22550</name>
</gene>
<feature type="signal peptide" evidence="3">
    <location>
        <begin position="1"/>
        <end position="16"/>
    </location>
</feature>
<comment type="caution">
    <text evidence="5">The sequence shown here is derived from an EMBL/GenBank/DDBJ whole genome shotgun (WGS) entry which is preliminary data.</text>
</comment>
<evidence type="ECO:0000256" key="3">
    <source>
        <dbReference type="SAM" id="SignalP"/>
    </source>
</evidence>
<dbReference type="Gene3D" id="3.30.300.320">
    <property type="match status" value="1"/>
</dbReference>
<dbReference type="CDD" id="cd16448">
    <property type="entry name" value="RING-H2"/>
    <property type="match status" value="1"/>
</dbReference>
<keyword evidence="3" id="KW-0732">Signal</keyword>
<protein>
    <recommendedName>
        <fullName evidence="4">RING-type domain-containing protein</fullName>
    </recommendedName>
</protein>
<reference evidence="5 6" key="1">
    <citation type="submission" date="2016-11" db="EMBL/GenBank/DDBJ databases">
        <title>The macronuclear genome of Stentor coeruleus: a giant cell with tiny introns.</title>
        <authorList>
            <person name="Slabodnick M."/>
            <person name="Ruby J.G."/>
            <person name="Reiff S.B."/>
            <person name="Swart E.C."/>
            <person name="Gosai S."/>
            <person name="Prabakaran S."/>
            <person name="Witkowska E."/>
            <person name="Larue G.E."/>
            <person name="Fisher S."/>
            <person name="Freeman R.M."/>
            <person name="Gunawardena J."/>
            <person name="Chu W."/>
            <person name="Stover N.A."/>
            <person name="Gregory B.D."/>
            <person name="Nowacki M."/>
            <person name="Derisi J."/>
            <person name="Roy S.W."/>
            <person name="Marshall W.F."/>
            <person name="Sood P."/>
        </authorList>
    </citation>
    <scope>NUCLEOTIDE SEQUENCE [LARGE SCALE GENOMIC DNA]</scope>
    <source>
        <strain evidence="5">WM001</strain>
    </source>
</reference>